<dbReference type="eggNOG" id="ENOG503359B">
    <property type="taxonomic scope" value="Bacteria"/>
</dbReference>
<dbReference type="AlphaFoldDB" id="Q2SMB9"/>
<accession>Q2SMB9</accession>
<evidence type="ECO:0000313" key="1">
    <source>
        <dbReference type="EMBL" id="ABC28205.1"/>
    </source>
</evidence>
<reference evidence="1 2" key="1">
    <citation type="journal article" date="2005" name="Nucleic Acids Res.">
        <title>Genomic blueprint of Hahella chejuensis, a marine microbe producing an algicidal agent.</title>
        <authorList>
            <person name="Jeong H."/>
            <person name="Yim J.H."/>
            <person name="Lee C."/>
            <person name="Choi S.-H."/>
            <person name="Park Y.K."/>
            <person name="Yoon S.H."/>
            <person name="Hur C.-G."/>
            <person name="Kang H.-Y."/>
            <person name="Kim D."/>
            <person name="Lee H.H."/>
            <person name="Park K.H."/>
            <person name="Park S.-H."/>
            <person name="Park H.-S."/>
            <person name="Lee H.K."/>
            <person name="Oh T.K."/>
            <person name="Kim J.F."/>
        </authorList>
    </citation>
    <scope>NUCLEOTIDE SEQUENCE [LARGE SCALE GENOMIC DNA]</scope>
    <source>
        <strain evidence="1 2">KCTC 2396</strain>
    </source>
</reference>
<keyword evidence="2" id="KW-1185">Reference proteome</keyword>
<evidence type="ECO:0008006" key="3">
    <source>
        <dbReference type="Google" id="ProtNLM"/>
    </source>
</evidence>
<dbReference type="KEGG" id="hch:HCH_01338"/>
<proteinExistence type="predicted"/>
<dbReference type="Proteomes" id="UP000000238">
    <property type="component" value="Chromosome"/>
</dbReference>
<gene>
    <name evidence="1" type="ordered locus">HCH_01338</name>
</gene>
<dbReference type="HOGENOM" id="CLU_109338_0_0_6"/>
<sequence length="217" mass="25307">MSTPPHSKIINRVARQTLKPVGVKRKGQSRVWLDDNGWWVTVIEFQPSAWSKGTYLNVGVNFQWYPKEYFAFDIGYREAGFVEYKSDEQFESQAQELAELAKAKVLEMRERLSSPRSTKDYVISSFQDHRPTLWGEFHQGMSCVLTKDKNEAISYFNQVLSNPHDAEWEIELKEFTSRMVKLLESGEDVLRFIDEIVNKSRELKKLEPTDVKFSEIA</sequence>
<evidence type="ECO:0000313" key="2">
    <source>
        <dbReference type="Proteomes" id="UP000000238"/>
    </source>
</evidence>
<organism evidence="1 2">
    <name type="scientific">Hahella chejuensis (strain KCTC 2396)</name>
    <dbReference type="NCBI Taxonomy" id="349521"/>
    <lineage>
        <taxon>Bacteria</taxon>
        <taxon>Pseudomonadati</taxon>
        <taxon>Pseudomonadota</taxon>
        <taxon>Gammaproteobacteria</taxon>
        <taxon>Oceanospirillales</taxon>
        <taxon>Hahellaceae</taxon>
        <taxon>Hahella</taxon>
    </lineage>
</organism>
<name>Q2SMB9_HAHCH</name>
<dbReference type="EMBL" id="CP000155">
    <property type="protein sequence ID" value="ABC28205.1"/>
    <property type="molecule type" value="Genomic_DNA"/>
</dbReference>
<dbReference type="OrthoDB" id="1767513at2"/>
<protein>
    <recommendedName>
        <fullName evidence="3">DUF4304 domain-containing protein</fullName>
    </recommendedName>
</protein>
<dbReference type="RefSeq" id="WP_011395278.1">
    <property type="nucleotide sequence ID" value="NC_007645.1"/>
</dbReference>